<evidence type="ECO:0000256" key="2">
    <source>
        <dbReference type="ARBA" id="ARBA00044677"/>
    </source>
</evidence>
<dbReference type="PANTHER" id="PTHR31399">
    <property type="entry name" value="DNA-DIRECTED PRIMASE / POLYMERASE PROTEIN"/>
    <property type="match status" value="1"/>
</dbReference>
<dbReference type="GO" id="GO:0042276">
    <property type="term" value="P:error-prone translesion synthesis"/>
    <property type="evidence" value="ECO:0007669"/>
    <property type="project" value="InterPro"/>
</dbReference>
<dbReference type="EC" id="2.7.7.102" evidence="3"/>
<reference evidence="5 7" key="1">
    <citation type="journal article" date="2012" name="Nature">
        <title>Algal genomes reveal evolutionary mosaicism and the fate of nucleomorphs.</title>
        <authorList>
            <consortium name="DOE Joint Genome Institute"/>
            <person name="Curtis B.A."/>
            <person name="Tanifuji G."/>
            <person name="Burki F."/>
            <person name="Gruber A."/>
            <person name="Irimia M."/>
            <person name="Maruyama S."/>
            <person name="Arias M.C."/>
            <person name="Ball S.G."/>
            <person name="Gile G.H."/>
            <person name="Hirakawa Y."/>
            <person name="Hopkins J.F."/>
            <person name="Kuo A."/>
            <person name="Rensing S.A."/>
            <person name="Schmutz J."/>
            <person name="Symeonidi A."/>
            <person name="Elias M."/>
            <person name="Eveleigh R.J."/>
            <person name="Herman E.K."/>
            <person name="Klute M.J."/>
            <person name="Nakayama T."/>
            <person name="Obornik M."/>
            <person name="Reyes-Prieto A."/>
            <person name="Armbrust E.V."/>
            <person name="Aves S.J."/>
            <person name="Beiko R.G."/>
            <person name="Coutinho P."/>
            <person name="Dacks J.B."/>
            <person name="Durnford D.G."/>
            <person name="Fast N.M."/>
            <person name="Green B.R."/>
            <person name="Grisdale C.J."/>
            <person name="Hempel F."/>
            <person name="Henrissat B."/>
            <person name="Hoppner M.P."/>
            <person name="Ishida K."/>
            <person name="Kim E."/>
            <person name="Koreny L."/>
            <person name="Kroth P.G."/>
            <person name="Liu Y."/>
            <person name="Malik S.B."/>
            <person name="Maier U.G."/>
            <person name="McRose D."/>
            <person name="Mock T."/>
            <person name="Neilson J.A."/>
            <person name="Onodera N.T."/>
            <person name="Poole A.M."/>
            <person name="Pritham E.J."/>
            <person name="Richards T.A."/>
            <person name="Rocap G."/>
            <person name="Roy S.W."/>
            <person name="Sarai C."/>
            <person name="Schaack S."/>
            <person name="Shirato S."/>
            <person name="Slamovits C.H."/>
            <person name="Spencer D.F."/>
            <person name="Suzuki S."/>
            <person name="Worden A.Z."/>
            <person name="Zauner S."/>
            <person name="Barry K."/>
            <person name="Bell C."/>
            <person name="Bharti A.K."/>
            <person name="Crow J.A."/>
            <person name="Grimwood J."/>
            <person name="Kramer R."/>
            <person name="Lindquist E."/>
            <person name="Lucas S."/>
            <person name="Salamov A."/>
            <person name="McFadden G.I."/>
            <person name="Lane C.E."/>
            <person name="Keeling P.J."/>
            <person name="Gray M.W."/>
            <person name="Grigoriev I.V."/>
            <person name="Archibald J.M."/>
        </authorList>
    </citation>
    <scope>NUCLEOTIDE SEQUENCE</scope>
    <source>
        <strain evidence="5 7">CCMP2712</strain>
    </source>
</reference>
<dbReference type="EMBL" id="JH992996">
    <property type="protein sequence ID" value="EKX46124.1"/>
    <property type="molecule type" value="Genomic_DNA"/>
</dbReference>
<dbReference type="GO" id="GO:0005759">
    <property type="term" value="C:mitochondrial matrix"/>
    <property type="evidence" value="ECO:0007669"/>
    <property type="project" value="TreeGrafter"/>
</dbReference>
<dbReference type="GO" id="GO:0003887">
    <property type="term" value="F:DNA-directed DNA polymerase activity"/>
    <property type="evidence" value="ECO:0007669"/>
    <property type="project" value="UniProtKB-EC"/>
</dbReference>
<accession>L1JDC7</accession>
<gene>
    <name evidence="5" type="ORF">GUITHDRAFT_138591</name>
</gene>
<comment type="catalytic activity">
    <reaction evidence="2">
        <text>ssDNA + n NTP = ssDNA/pppN(pN)n-1 hybrid + (n-1) diphosphate.</text>
        <dbReference type="EC" id="2.7.7.102"/>
    </reaction>
</comment>
<evidence type="ECO:0000313" key="7">
    <source>
        <dbReference type="Proteomes" id="UP000011087"/>
    </source>
</evidence>
<proteinExistence type="predicted"/>
<dbReference type="GO" id="GO:0006264">
    <property type="term" value="P:mitochondrial DNA replication"/>
    <property type="evidence" value="ECO:0007669"/>
    <property type="project" value="TreeGrafter"/>
</dbReference>
<evidence type="ECO:0000256" key="3">
    <source>
        <dbReference type="ARBA" id="ARBA00044768"/>
    </source>
</evidence>
<dbReference type="GO" id="GO:0009411">
    <property type="term" value="P:response to UV"/>
    <property type="evidence" value="ECO:0007669"/>
    <property type="project" value="TreeGrafter"/>
</dbReference>
<dbReference type="GO" id="GO:0005634">
    <property type="term" value="C:nucleus"/>
    <property type="evidence" value="ECO:0007669"/>
    <property type="project" value="TreeGrafter"/>
</dbReference>
<organism evidence="5">
    <name type="scientific">Guillardia theta (strain CCMP2712)</name>
    <name type="common">Cryptophyte</name>
    <dbReference type="NCBI Taxonomy" id="905079"/>
    <lineage>
        <taxon>Eukaryota</taxon>
        <taxon>Cryptophyceae</taxon>
        <taxon>Pyrenomonadales</taxon>
        <taxon>Geminigeraceae</taxon>
        <taxon>Guillardia</taxon>
    </lineage>
</organism>
<evidence type="ECO:0000313" key="6">
    <source>
        <dbReference type="EnsemblProtists" id="EKX46124"/>
    </source>
</evidence>
<evidence type="ECO:0000313" key="5">
    <source>
        <dbReference type="EMBL" id="EKX46124.1"/>
    </source>
</evidence>
<sequence>MAEKRPRGDCMRSSSIGVGDFYGKKSKEEELFLFRLSHQTTKLRRAEMRKFKLQRDAFEFLDSQQEGKGMELWRIIKETFERGEIPHMYEVIREGCPAYLYFDIEFNKRWNPEVNGECCMETFENYLCEVFRDNVQMGEFVRALVQNIENDLKQGNEELLRLFVFVDEQMDKENKKIFVDLGVYTKNRCFRVYLNSKFGKKTILVPVNDRRSIDELLRDESLFYKTLVCPRLKDPASFTVGEYIISFWNERAGGVNGKICALNVMDEEETIVNFRVVGNRWCDNIGRKCFDPDCRQRDARSNDFPIPAALLHGTSISDQPELEEEWDEALFTCIDKLVADTTQRRNSAAPSSPLAILQDDDLDAGALTAIDQAVSEYLRRKETNPHELSRVFPSPSR</sequence>
<evidence type="ECO:0000256" key="1">
    <source>
        <dbReference type="ARBA" id="ARBA00026139"/>
    </source>
</evidence>
<comment type="catalytic activity">
    <reaction evidence="4">
        <text>DNA(n) + a 2'-deoxyribonucleoside 5'-triphosphate = DNA(n+1) + diphosphate</text>
        <dbReference type="Rhea" id="RHEA:22508"/>
        <dbReference type="Rhea" id="RHEA-COMP:17339"/>
        <dbReference type="Rhea" id="RHEA-COMP:17340"/>
        <dbReference type="ChEBI" id="CHEBI:33019"/>
        <dbReference type="ChEBI" id="CHEBI:61560"/>
        <dbReference type="ChEBI" id="CHEBI:173112"/>
        <dbReference type="EC" id="2.7.7.7"/>
    </reaction>
    <physiologicalReaction direction="left-to-right" evidence="4">
        <dbReference type="Rhea" id="RHEA:22509"/>
    </physiologicalReaction>
</comment>
<dbReference type="AlphaFoldDB" id="L1JDC7"/>
<dbReference type="RefSeq" id="XP_005833104.1">
    <property type="nucleotide sequence ID" value="XM_005833047.1"/>
</dbReference>
<dbReference type="GO" id="GO:0031297">
    <property type="term" value="P:replication fork processing"/>
    <property type="evidence" value="ECO:0007669"/>
    <property type="project" value="TreeGrafter"/>
</dbReference>
<evidence type="ECO:0000256" key="4">
    <source>
        <dbReference type="ARBA" id="ARBA00047303"/>
    </source>
</evidence>
<protein>
    <recommendedName>
        <fullName evidence="1">DNA-directed primase/polymerase protein</fullName>
        <ecNumber evidence="3">2.7.7.102</ecNumber>
    </recommendedName>
</protein>
<reference evidence="7" key="2">
    <citation type="submission" date="2012-11" db="EMBL/GenBank/DDBJ databases">
        <authorList>
            <person name="Kuo A."/>
            <person name="Curtis B.A."/>
            <person name="Tanifuji G."/>
            <person name="Burki F."/>
            <person name="Gruber A."/>
            <person name="Irimia M."/>
            <person name="Maruyama S."/>
            <person name="Arias M.C."/>
            <person name="Ball S.G."/>
            <person name="Gile G.H."/>
            <person name="Hirakawa Y."/>
            <person name="Hopkins J.F."/>
            <person name="Rensing S.A."/>
            <person name="Schmutz J."/>
            <person name="Symeonidi A."/>
            <person name="Elias M."/>
            <person name="Eveleigh R.J."/>
            <person name="Herman E.K."/>
            <person name="Klute M.J."/>
            <person name="Nakayama T."/>
            <person name="Obornik M."/>
            <person name="Reyes-Prieto A."/>
            <person name="Armbrust E.V."/>
            <person name="Aves S.J."/>
            <person name="Beiko R.G."/>
            <person name="Coutinho P."/>
            <person name="Dacks J.B."/>
            <person name="Durnford D.G."/>
            <person name="Fast N.M."/>
            <person name="Green B.R."/>
            <person name="Grisdale C."/>
            <person name="Hempe F."/>
            <person name="Henrissat B."/>
            <person name="Hoppner M.P."/>
            <person name="Ishida K.-I."/>
            <person name="Kim E."/>
            <person name="Koreny L."/>
            <person name="Kroth P.G."/>
            <person name="Liu Y."/>
            <person name="Malik S.-B."/>
            <person name="Maier U.G."/>
            <person name="McRose D."/>
            <person name="Mock T."/>
            <person name="Neilson J.A."/>
            <person name="Onodera N.T."/>
            <person name="Poole A.M."/>
            <person name="Pritham E.J."/>
            <person name="Richards T.A."/>
            <person name="Rocap G."/>
            <person name="Roy S.W."/>
            <person name="Sarai C."/>
            <person name="Schaack S."/>
            <person name="Shirato S."/>
            <person name="Slamovits C.H."/>
            <person name="Spencer D.F."/>
            <person name="Suzuki S."/>
            <person name="Worden A.Z."/>
            <person name="Zauner S."/>
            <person name="Barry K."/>
            <person name="Bell C."/>
            <person name="Bharti A.K."/>
            <person name="Crow J.A."/>
            <person name="Grimwood J."/>
            <person name="Kramer R."/>
            <person name="Lindquist E."/>
            <person name="Lucas S."/>
            <person name="Salamov A."/>
            <person name="McFadden G.I."/>
            <person name="Lane C.E."/>
            <person name="Keeling P.J."/>
            <person name="Gray M.W."/>
            <person name="Grigoriev I.V."/>
            <person name="Archibald J.M."/>
        </authorList>
    </citation>
    <scope>NUCLEOTIDE SEQUENCE</scope>
    <source>
        <strain evidence="7">CCMP2712</strain>
    </source>
</reference>
<dbReference type="KEGG" id="gtt:GUITHDRAFT_138591"/>
<dbReference type="PANTHER" id="PTHR31399:SF0">
    <property type="entry name" value="DNA-DIRECTED PRIMASE_POLYMERASE PROTEIN"/>
    <property type="match status" value="1"/>
</dbReference>
<dbReference type="HOGENOM" id="CLU_695327_0_0_1"/>
<dbReference type="GeneID" id="17302719"/>
<name>L1JDC7_GUITC</name>
<dbReference type="STRING" id="905079.L1JDC7"/>
<dbReference type="InterPro" id="IPR044917">
    <property type="entry name" value="PRIMPOL"/>
</dbReference>
<reference evidence="6" key="3">
    <citation type="submission" date="2015-06" db="UniProtKB">
        <authorList>
            <consortium name="EnsemblProtists"/>
        </authorList>
    </citation>
    <scope>IDENTIFICATION</scope>
</reference>
<dbReference type="PaxDb" id="55529-EKX46124"/>
<keyword evidence="7" id="KW-1185">Reference proteome</keyword>
<dbReference type="Proteomes" id="UP000011087">
    <property type="component" value="Unassembled WGS sequence"/>
</dbReference>
<dbReference type="OrthoDB" id="5988181at2759"/>
<dbReference type="EnsemblProtists" id="EKX46124">
    <property type="protein sequence ID" value="EKX46124"/>
    <property type="gene ID" value="GUITHDRAFT_138591"/>
</dbReference>
<dbReference type="GO" id="GO:0003682">
    <property type="term" value="F:chromatin binding"/>
    <property type="evidence" value="ECO:0007669"/>
    <property type="project" value="TreeGrafter"/>
</dbReference>